<dbReference type="InterPro" id="IPR006076">
    <property type="entry name" value="FAD-dep_OxRdtase"/>
</dbReference>
<dbReference type="InterPro" id="IPR029752">
    <property type="entry name" value="D-isomer_DH_CS1"/>
</dbReference>
<evidence type="ECO:0000313" key="8">
    <source>
        <dbReference type="Proteomes" id="UP000663855"/>
    </source>
</evidence>
<dbReference type="Gene3D" id="3.30.9.10">
    <property type="entry name" value="D-Amino Acid Oxidase, subunit A, domain 2"/>
    <property type="match status" value="1"/>
</dbReference>
<proteinExistence type="predicted"/>
<comment type="caution">
    <text evidence="4">The sequence shown here is derived from an EMBL/GenBank/DDBJ whole genome shotgun (WGS) entry which is preliminary data.</text>
</comment>
<dbReference type="PANTHER" id="PTHR13847:SF289">
    <property type="entry name" value="GLYCINE OXIDASE"/>
    <property type="match status" value="1"/>
</dbReference>
<evidence type="ECO:0008006" key="9">
    <source>
        <dbReference type="Google" id="ProtNLM"/>
    </source>
</evidence>
<dbReference type="EMBL" id="CAJOBJ010002238">
    <property type="protein sequence ID" value="CAF3916963.1"/>
    <property type="molecule type" value="Genomic_DNA"/>
</dbReference>
<dbReference type="EMBL" id="CAJOBH010000181">
    <property type="protein sequence ID" value="CAF3768495.1"/>
    <property type="molecule type" value="Genomic_DNA"/>
</dbReference>
<dbReference type="GO" id="GO:0005737">
    <property type="term" value="C:cytoplasm"/>
    <property type="evidence" value="ECO:0007669"/>
    <property type="project" value="TreeGrafter"/>
</dbReference>
<evidence type="ECO:0000313" key="4">
    <source>
        <dbReference type="EMBL" id="CAF1069484.1"/>
    </source>
</evidence>
<dbReference type="SUPFAM" id="SSF51735">
    <property type="entry name" value="NAD(P)-binding Rossmann-fold domains"/>
    <property type="match status" value="1"/>
</dbReference>
<dbReference type="InterPro" id="IPR028939">
    <property type="entry name" value="P5C_Rdtase_cat_N"/>
</dbReference>
<dbReference type="PROSITE" id="PS00065">
    <property type="entry name" value="D_2_HYDROXYACID_DH_1"/>
    <property type="match status" value="1"/>
</dbReference>
<dbReference type="Proteomes" id="UP000681967">
    <property type="component" value="Unassembled WGS sequence"/>
</dbReference>
<dbReference type="InterPro" id="IPR036291">
    <property type="entry name" value="NAD(P)-bd_dom_sf"/>
</dbReference>
<reference evidence="4" key="1">
    <citation type="submission" date="2021-02" db="EMBL/GenBank/DDBJ databases">
        <authorList>
            <person name="Nowell W R."/>
        </authorList>
    </citation>
    <scope>NUCLEOTIDE SEQUENCE</scope>
</reference>
<evidence type="ECO:0000313" key="5">
    <source>
        <dbReference type="EMBL" id="CAF1413838.1"/>
    </source>
</evidence>
<evidence type="ECO:0000313" key="7">
    <source>
        <dbReference type="EMBL" id="CAF3916963.1"/>
    </source>
</evidence>
<dbReference type="Proteomes" id="UP000663855">
    <property type="component" value="Unassembled WGS sequence"/>
</dbReference>
<dbReference type="InterPro" id="IPR036188">
    <property type="entry name" value="FAD/NAD-bd_sf"/>
</dbReference>
<dbReference type="EMBL" id="CAJNOV010001589">
    <property type="protein sequence ID" value="CAF1069484.1"/>
    <property type="molecule type" value="Genomic_DNA"/>
</dbReference>
<dbReference type="Pfam" id="PF01266">
    <property type="entry name" value="DAO"/>
    <property type="match status" value="1"/>
</dbReference>
<feature type="domain" description="FAD dependent oxidoreductase" evidence="2">
    <location>
        <begin position="318"/>
        <end position="724"/>
    </location>
</feature>
<dbReference type="EMBL" id="CAJNOW010004339">
    <property type="protein sequence ID" value="CAF1413838.1"/>
    <property type="molecule type" value="Genomic_DNA"/>
</dbReference>
<protein>
    <recommendedName>
        <fullName evidence="9">FAD dependent oxidoreductase domain-containing protein</fullName>
    </recommendedName>
</protein>
<evidence type="ECO:0000313" key="6">
    <source>
        <dbReference type="EMBL" id="CAF3768495.1"/>
    </source>
</evidence>
<sequence>MKVLIAYPFKIEICHRHQLIYLPELVQDESKLRFAIRQHRPHILIVGSNSVGIETLESWRSLFNYDIQLAIIRRGSSLSRIHVQRAKQLNINVLNTLSVNSRFVAEYIIEHLHLPKDGTCSTIGIIGSGAIGSRVAYRLSTIKHKVNIYSPSLANTDELIQNKIRQRKGIVSSDINISARPEKAIENATHIILAIDADKITNVNQQLSKEFVQLIPNGARIVSVTEFRIFAEGALDFLIERIRQGQITARLDSFAFDLIKIKDPPKDLEIASAAMTVPGCGEAMDQAALVVLSNVVLEQTLKSPLTFFNDSSRQTEEISIIGAGIMGLITALFLSENGYKINIIDEHSRLNQEKKISCRGATLDGCDARHASITETMPPAVVYRIDSLRKYPLDHGGWKIIQDQFNNQEQVWIDRFSELASYPELVVNLFNPFVSNLNRCGIELWQNLSDKYPQIVQDTIKNHKIIRICSSSTSLDVVSLFQRKYHKDTDNLQLLSQPEVLEKIPSLLLQDRDAGGIQVPGFTVNHLKLCQNIIEYLEKKSNVNFKWSTKVHSIDNIDSSKIIFASSLNQFDSPLLKDVSLAIQGVLGCWSKLPNVHLIKQGFKIVEKEPIGVINVTPSYDEQYLYVTGAFAFCGHRGIVQTVYLNQLIELFHSTIRSYLPDEIDANELEPFSTRFCIRPMTPDGMPIIAQLTEENQKQQVYFVGGTNAGGFVQSPVLATMLLDLIQGATNDSNLCHIYRSLRLDRNSLLFDLNSSN</sequence>
<evidence type="ECO:0000259" key="3">
    <source>
        <dbReference type="Pfam" id="PF03807"/>
    </source>
</evidence>
<dbReference type="Gene3D" id="3.40.50.720">
    <property type="entry name" value="NAD(P)-binding Rossmann-like Domain"/>
    <property type="match status" value="2"/>
</dbReference>
<evidence type="ECO:0000259" key="2">
    <source>
        <dbReference type="Pfam" id="PF01266"/>
    </source>
</evidence>
<organism evidence="4 8">
    <name type="scientific">Rotaria magnacalcarata</name>
    <dbReference type="NCBI Taxonomy" id="392030"/>
    <lineage>
        <taxon>Eukaryota</taxon>
        <taxon>Metazoa</taxon>
        <taxon>Spiralia</taxon>
        <taxon>Gnathifera</taxon>
        <taxon>Rotifera</taxon>
        <taxon>Eurotatoria</taxon>
        <taxon>Bdelloidea</taxon>
        <taxon>Philodinida</taxon>
        <taxon>Philodinidae</taxon>
        <taxon>Rotaria</taxon>
    </lineage>
</organism>
<dbReference type="GO" id="GO:0016491">
    <property type="term" value="F:oxidoreductase activity"/>
    <property type="evidence" value="ECO:0007669"/>
    <property type="project" value="UniProtKB-KW"/>
</dbReference>
<gene>
    <name evidence="6" type="ORF">BYL167_LOCUS1261</name>
    <name evidence="4" type="ORF">CJN711_LOCUS5636</name>
    <name evidence="7" type="ORF">GIL414_LOCUS7367</name>
    <name evidence="5" type="ORF">KQP761_LOCUS10273</name>
</gene>
<dbReference type="PANTHER" id="PTHR13847">
    <property type="entry name" value="SARCOSINE DEHYDROGENASE-RELATED"/>
    <property type="match status" value="1"/>
</dbReference>
<accession>A0A814LTB5</accession>
<dbReference type="SUPFAM" id="SSF51971">
    <property type="entry name" value="Nucleotide-binding domain"/>
    <property type="match status" value="1"/>
</dbReference>
<evidence type="ECO:0000256" key="1">
    <source>
        <dbReference type="ARBA" id="ARBA00023002"/>
    </source>
</evidence>
<keyword evidence="1" id="KW-0560">Oxidoreductase</keyword>
<name>A0A814LTB5_9BILA</name>
<dbReference type="OrthoDB" id="9984031at2759"/>
<dbReference type="Pfam" id="PF03807">
    <property type="entry name" value="F420_oxidored"/>
    <property type="match status" value="1"/>
</dbReference>
<dbReference type="AlphaFoldDB" id="A0A814LTB5"/>
<dbReference type="Proteomes" id="UP000663834">
    <property type="component" value="Unassembled WGS sequence"/>
</dbReference>
<feature type="domain" description="Pyrroline-5-carboxylate reductase catalytic N-terminal" evidence="3">
    <location>
        <begin position="122"/>
        <end position="209"/>
    </location>
</feature>
<dbReference type="Gene3D" id="3.50.50.60">
    <property type="entry name" value="FAD/NAD(P)-binding domain"/>
    <property type="match status" value="2"/>
</dbReference>
<dbReference type="Proteomes" id="UP000681720">
    <property type="component" value="Unassembled WGS sequence"/>
</dbReference>